<feature type="compositionally biased region" description="Basic and acidic residues" evidence="9">
    <location>
        <begin position="268"/>
        <end position="279"/>
    </location>
</feature>
<evidence type="ECO:0000256" key="7">
    <source>
        <dbReference type="ARBA" id="ARBA00022737"/>
    </source>
</evidence>
<dbReference type="AlphaFoldDB" id="A0A6I9PQS1"/>
<dbReference type="GO" id="GO:0031672">
    <property type="term" value="C:A band"/>
    <property type="evidence" value="ECO:0007669"/>
    <property type="project" value="UniProtKB-SubCell"/>
</dbReference>
<dbReference type="Gene3D" id="2.120.10.80">
    <property type="entry name" value="Kelch-type beta propeller"/>
    <property type="match status" value="1"/>
</dbReference>
<accession>A0A6I9PQS1</accession>
<dbReference type="OrthoDB" id="6359816at2759"/>
<evidence type="ECO:0000256" key="5">
    <source>
        <dbReference type="ARBA" id="ARBA00022473"/>
    </source>
</evidence>
<dbReference type="GO" id="GO:0031674">
    <property type="term" value="C:I band"/>
    <property type="evidence" value="ECO:0007669"/>
    <property type="project" value="UniProtKB-SubCell"/>
</dbReference>
<evidence type="ECO:0000313" key="12">
    <source>
        <dbReference type="RefSeq" id="XP_010790035.1"/>
    </source>
</evidence>
<dbReference type="Pfam" id="PF00651">
    <property type="entry name" value="BTB"/>
    <property type="match status" value="1"/>
</dbReference>
<comment type="subcellular location">
    <subcellularLocation>
        <location evidence="1">Cytoplasm</location>
        <location evidence="1">Myofibril</location>
        <location evidence="1">Sarcomere</location>
        <location evidence="1">A band</location>
    </subcellularLocation>
    <subcellularLocation>
        <location evidence="2">Cytoplasm</location>
        <location evidence="2">Myofibril</location>
        <location evidence="2">Sarcomere</location>
        <location evidence="2">I band</location>
    </subcellularLocation>
</comment>
<feature type="compositionally biased region" description="Acidic residues" evidence="9">
    <location>
        <begin position="280"/>
        <end position="290"/>
    </location>
</feature>
<dbReference type="Pfam" id="PF24681">
    <property type="entry name" value="Kelch_KLHDC2_KLHL20_DRC7"/>
    <property type="match status" value="1"/>
</dbReference>
<feature type="domain" description="BTB" evidence="10">
    <location>
        <begin position="34"/>
        <end position="101"/>
    </location>
</feature>
<sequence length="612" mass="69771">MAAQTIDPVEQPRMYQQSLLQDGLSDLLENERFVDCVLKIQEEEFPCHRLVLAASSPFFKAMFLSELEESKKREIVLKDVEPSVIKMILRYLYTSDINLTEQNVQDIFMVANMYQIPSIFSVCVSYLQEKLVLGNCLAIFRLGLLLDCPRLALNARDFICERYQMVVRDQDFHQLGASELAIIITSDALNIEREELVFESLMDWVKHDETNRVKDLPELLHCIRFRLIAPDYFKEKVERHQFLRFSQDIKKELDLVKDAYKGRLPKPKKLESDEAKGGEESEEEDDEEEGYLPGILNNNPRFGMFELELILMISDKGTVAYDPVGNECFVASESTKIPKNHCSLVTKENQVFVVGGLIYNEEDKDEPFSSYFLQFDPVSSEWLGMPSQPNPRCLFGLTEAENSIFVVGGKELKDGEHALDSVSIYDRQSFKWGESDPLPYQVYGHGTVSHNGLVYVIGGKSESKKCMRRVCVYNPKKFEWKDLAPLETARSLFGIAVHKEQIFVVTGVTDAGLTSSVEFYDIATNKWSEFTDFPQERSSLNLISTGGCLYAVGGFAMMPSETSDEPAPTEMADVWRYDEPDKCWNGILREISYAEGATILPVRLNTLRLTKL</sequence>
<dbReference type="SUPFAM" id="SSF117281">
    <property type="entry name" value="Kelch motif"/>
    <property type="match status" value="1"/>
</dbReference>
<dbReference type="Pfam" id="PF07707">
    <property type="entry name" value="BACK"/>
    <property type="match status" value="1"/>
</dbReference>
<dbReference type="InterPro" id="IPR011705">
    <property type="entry name" value="BACK"/>
</dbReference>
<dbReference type="FunFam" id="2.120.10.80:FF:000037">
    <property type="entry name" value="Kelch-like family member 40"/>
    <property type="match status" value="1"/>
</dbReference>
<dbReference type="InterPro" id="IPR006652">
    <property type="entry name" value="Kelch_1"/>
</dbReference>
<keyword evidence="5" id="KW-0217">Developmental protein</keyword>
<organism evidence="11 12">
    <name type="scientific">Notothenia coriiceps</name>
    <name type="common">black rockcod</name>
    <dbReference type="NCBI Taxonomy" id="8208"/>
    <lineage>
        <taxon>Eukaryota</taxon>
        <taxon>Metazoa</taxon>
        <taxon>Chordata</taxon>
        <taxon>Craniata</taxon>
        <taxon>Vertebrata</taxon>
        <taxon>Euteleostomi</taxon>
        <taxon>Actinopterygii</taxon>
        <taxon>Neopterygii</taxon>
        <taxon>Teleostei</taxon>
        <taxon>Neoteleostei</taxon>
        <taxon>Acanthomorphata</taxon>
        <taxon>Eupercaria</taxon>
        <taxon>Perciformes</taxon>
        <taxon>Notothenioidei</taxon>
        <taxon>Nototheniidae</taxon>
        <taxon>Notothenia</taxon>
    </lineage>
</organism>
<keyword evidence="6" id="KW-0963">Cytoplasm</keyword>
<dbReference type="RefSeq" id="XP_010790035.1">
    <property type="nucleotide sequence ID" value="XM_010791733.1"/>
</dbReference>
<dbReference type="SUPFAM" id="SSF54695">
    <property type="entry name" value="POZ domain"/>
    <property type="match status" value="1"/>
</dbReference>
<evidence type="ECO:0000256" key="2">
    <source>
        <dbReference type="ARBA" id="ARBA00004355"/>
    </source>
</evidence>
<dbReference type="PANTHER" id="PTHR24412">
    <property type="entry name" value="KELCH PROTEIN"/>
    <property type="match status" value="1"/>
</dbReference>
<keyword evidence="7" id="KW-0677">Repeat</keyword>
<dbReference type="PIRSF" id="PIRSF037037">
    <property type="entry name" value="Kelch-like_protein_gigaxonin"/>
    <property type="match status" value="1"/>
</dbReference>
<feature type="region of interest" description="Disordered" evidence="9">
    <location>
        <begin position="267"/>
        <end position="293"/>
    </location>
</feature>
<dbReference type="Proteomes" id="UP000504611">
    <property type="component" value="Unplaced"/>
</dbReference>
<evidence type="ECO:0000256" key="4">
    <source>
        <dbReference type="ARBA" id="ARBA00022441"/>
    </source>
</evidence>
<keyword evidence="11" id="KW-1185">Reference proteome</keyword>
<dbReference type="GeneID" id="104963173"/>
<evidence type="ECO:0000256" key="3">
    <source>
        <dbReference type="ARBA" id="ARBA00006907"/>
    </source>
</evidence>
<evidence type="ECO:0000256" key="8">
    <source>
        <dbReference type="ARBA" id="ARBA00022786"/>
    </source>
</evidence>
<dbReference type="InterPro" id="IPR011333">
    <property type="entry name" value="SKP1/BTB/POZ_sf"/>
</dbReference>
<evidence type="ECO:0000256" key="6">
    <source>
        <dbReference type="ARBA" id="ARBA00022490"/>
    </source>
</evidence>
<dbReference type="GO" id="GO:0048741">
    <property type="term" value="P:skeletal muscle fiber development"/>
    <property type="evidence" value="ECO:0007669"/>
    <property type="project" value="UniProtKB-ARBA"/>
</dbReference>
<keyword evidence="4" id="KW-0880">Kelch repeat</keyword>
<dbReference type="SMART" id="SM00875">
    <property type="entry name" value="BACK"/>
    <property type="match status" value="1"/>
</dbReference>
<dbReference type="PANTHER" id="PTHR24412:SF22">
    <property type="entry name" value="KELCH-LIKE PROTEIN 40"/>
    <property type="match status" value="1"/>
</dbReference>
<evidence type="ECO:0000256" key="9">
    <source>
        <dbReference type="SAM" id="MobiDB-lite"/>
    </source>
</evidence>
<protein>
    <submittedName>
        <fullName evidence="12">Kelch-like protein 40a</fullName>
    </submittedName>
</protein>
<dbReference type="InterPro" id="IPR000210">
    <property type="entry name" value="BTB/POZ_dom"/>
</dbReference>
<dbReference type="Gene3D" id="1.25.40.420">
    <property type="match status" value="1"/>
</dbReference>
<dbReference type="InterPro" id="IPR015915">
    <property type="entry name" value="Kelch-typ_b-propeller"/>
</dbReference>
<dbReference type="FunFam" id="1.25.40.420:FF:000001">
    <property type="entry name" value="Kelch-like family member 12"/>
    <property type="match status" value="1"/>
</dbReference>
<keyword evidence="8" id="KW-0833">Ubl conjugation pathway</keyword>
<dbReference type="KEGG" id="ncc:104963173"/>
<reference evidence="12" key="1">
    <citation type="submission" date="2025-08" db="UniProtKB">
        <authorList>
            <consortium name="RefSeq"/>
        </authorList>
    </citation>
    <scope>IDENTIFICATION</scope>
    <source>
        <tissue evidence="12">Muscle</tissue>
    </source>
</reference>
<evidence type="ECO:0000313" key="11">
    <source>
        <dbReference type="Proteomes" id="UP000504611"/>
    </source>
</evidence>
<dbReference type="PROSITE" id="PS50097">
    <property type="entry name" value="BTB"/>
    <property type="match status" value="1"/>
</dbReference>
<evidence type="ECO:0000256" key="1">
    <source>
        <dbReference type="ARBA" id="ARBA00004161"/>
    </source>
</evidence>
<gene>
    <name evidence="12" type="primary">LOC104963173</name>
</gene>
<dbReference type="InterPro" id="IPR017096">
    <property type="entry name" value="BTB-kelch_protein"/>
</dbReference>
<dbReference type="FunFam" id="3.30.710.10:FF:000006">
    <property type="entry name" value="Kelch repeat and BTB domain-containing 6"/>
    <property type="match status" value="1"/>
</dbReference>
<dbReference type="SMART" id="SM00225">
    <property type="entry name" value="BTB"/>
    <property type="match status" value="1"/>
</dbReference>
<name>A0A6I9PQS1_9TELE</name>
<dbReference type="SMART" id="SM00612">
    <property type="entry name" value="Kelch"/>
    <property type="match status" value="4"/>
</dbReference>
<evidence type="ECO:0000259" key="10">
    <source>
        <dbReference type="PROSITE" id="PS50097"/>
    </source>
</evidence>
<dbReference type="Gene3D" id="3.30.710.10">
    <property type="entry name" value="Potassium Channel Kv1.1, Chain A"/>
    <property type="match status" value="1"/>
</dbReference>
<comment type="similarity">
    <text evidence="3">Belongs to the KLHL40 family.</text>
</comment>
<proteinExistence type="inferred from homology"/>